<dbReference type="InterPro" id="IPR007685">
    <property type="entry name" value="RelA_SpoT"/>
</dbReference>
<dbReference type="InterPro" id="IPR033655">
    <property type="entry name" value="TGS_RelA/SpoT"/>
</dbReference>
<dbReference type="PANTHER" id="PTHR21262">
    <property type="entry name" value="GUANOSINE-3',5'-BIS DIPHOSPHATE 3'-PYROPHOSPHOHYDROLASE"/>
    <property type="match status" value="1"/>
</dbReference>
<dbReference type="Gene3D" id="3.30.460.10">
    <property type="entry name" value="Beta Polymerase, domain 2"/>
    <property type="match status" value="1"/>
</dbReference>
<dbReference type="Proteomes" id="UP000599109">
    <property type="component" value="Unassembled WGS sequence"/>
</dbReference>
<evidence type="ECO:0000259" key="6">
    <source>
        <dbReference type="PROSITE" id="PS51671"/>
    </source>
</evidence>
<dbReference type="Gene3D" id="1.10.3210.10">
    <property type="entry name" value="Hypothetical protein af1432"/>
    <property type="match status" value="1"/>
</dbReference>
<dbReference type="Pfam" id="PF19296">
    <property type="entry name" value="RelA_AH_RIS"/>
    <property type="match status" value="1"/>
</dbReference>
<dbReference type="InterPro" id="IPR002912">
    <property type="entry name" value="ACT_dom"/>
</dbReference>
<reference evidence="8 9" key="1">
    <citation type="journal article" date="2017" name="Int. J. Syst. Evol. Microbiol.">
        <title>Ramlibacter monticola sp. nov., isolated from forest soil.</title>
        <authorList>
            <person name="Chaudhary D.K."/>
            <person name="Kim J."/>
        </authorList>
    </citation>
    <scope>NUCLEOTIDE SEQUENCE [LARGE SCALE GENOMIC DNA]</scope>
    <source>
        <strain evidence="8 9">KACC 19175</strain>
    </source>
</reference>
<keyword evidence="9" id="KW-1185">Reference proteome</keyword>
<dbReference type="EMBL" id="JAEQNE010000006">
    <property type="protein sequence ID" value="MBL0393654.1"/>
    <property type="molecule type" value="Genomic_DNA"/>
</dbReference>
<dbReference type="SUPFAM" id="SSF109604">
    <property type="entry name" value="HD-domain/PDEase-like"/>
    <property type="match status" value="1"/>
</dbReference>
<dbReference type="GO" id="GO:0042594">
    <property type="term" value="P:response to starvation"/>
    <property type="evidence" value="ECO:0007669"/>
    <property type="project" value="TreeGrafter"/>
</dbReference>
<dbReference type="GO" id="GO:0008893">
    <property type="term" value="F:guanosine-3',5'-bis(diphosphate) 3'-diphosphatase activity"/>
    <property type="evidence" value="ECO:0007669"/>
    <property type="project" value="TreeGrafter"/>
</dbReference>
<accession>A0A936Z2A8</accession>
<evidence type="ECO:0000313" key="9">
    <source>
        <dbReference type="Proteomes" id="UP000599109"/>
    </source>
</evidence>
<comment type="similarity">
    <text evidence="5">Belongs to the relA/spoT family.</text>
</comment>
<dbReference type="InterPro" id="IPR004811">
    <property type="entry name" value="RelA/Spo_fam"/>
</dbReference>
<dbReference type="PROSITE" id="PS51671">
    <property type="entry name" value="ACT"/>
    <property type="match status" value="1"/>
</dbReference>
<dbReference type="InterPro" id="IPR012676">
    <property type="entry name" value="TGS-like"/>
</dbReference>
<dbReference type="FunFam" id="3.10.20.30:FF:000002">
    <property type="entry name" value="GTP pyrophosphokinase (RelA/SpoT)"/>
    <property type="match status" value="1"/>
</dbReference>
<evidence type="ECO:0000256" key="5">
    <source>
        <dbReference type="RuleBase" id="RU003847"/>
    </source>
</evidence>
<dbReference type="Pfam" id="PF13328">
    <property type="entry name" value="HD_4"/>
    <property type="match status" value="1"/>
</dbReference>
<dbReference type="Pfam" id="PF13291">
    <property type="entry name" value="ACT_4"/>
    <property type="match status" value="1"/>
</dbReference>
<protein>
    <recommendedName>
        <fullName evidence="1">GTP pyrophosphokinase</fullName>
    </recommendedName>
    <alternativeName>
        <fullName evidence="3">(p)ppGpp synthase</fullName>
    </alternativeName>
    <alternativeName>
        <fullName evidence="2">ATP:GTP 3'-pyrophosphotransferase</fullName>
    </alternativeName>
    <alternativeName>
        <fullName evidence="4">ppGpp synthase I</fullName>
    </alternativeName>
</protein>
<dbReference type="CDD" id="cd01668">
    <property type="entry name" value="TGS_RSH"/>
    <property type="match status" value="1"/>
</dbReference>
<dbReference type="GO" id="GO:0015969">
    <property type="term" value="P:guanosine tetraphosphate metabolic process"/>
    <property type="evidence" value="ECO:0007669"/>
    <property type="project" value="InterPro"/>
</dbReference>
<gene>
    <name evidence="8" type="ORF">JJ685_21135</name>
</gene>
<evidence type="ECO:0000256" key="1">
    <source>
        <dbReference type="ARBA" id="ARBA00019852"/>
    </source>
</evidence>
<dbReference type="GO" id="GO:0015949">
    <property type="term" value="P:nucleobase-containing small molecule interconversion"/>
    <property type="evidence" value="ECO:0007669"/>
    <property type="project" value="UniProtKB-ARBA"/>
</dbReference>
<dbReference type="RefSeq" id="WP_201676329.1">
    <property type="nucleotide sequence ID" value="NZ_JAEQNE010000006.1"/>
</dbReference>
<evidence type="ECO:0000256" key="2">
    <source>
        <dbReference type="ARBA" id="ARBA00029754"/>
    </source>
</evidence>
<dbReference type="AlphaFoldDB" id="A0A936Z2A8"/>
<dbReference type="InterPro" id="IPR012675">
    <property type="entry name" value="Beta-grasp_dom_sf"/>
</dbReference>
<dbReference type="SUPFAM" id="SSF81301">
    <property type="entry name" value="Nucleotidyltransferase"/>
    <property type="match status" value="1"/>
</dbReference>
<dbReference type="CDD" id="cd04876">
    <property type="entry name" value="ACT_RelA-SpoT"/>
    <property type="match status" value="1"/>
</dbReference>
<dbReference type="Pfam" id="PF02824">
    <property type="entry name" value="TGS"/>
    <property type="match status" value="1"/>
</dbReference>
<dbReference type="SUPFAM" id="SSF55021">
    <property type="entry name" value="ACT-like"/>
    <property type="match status" value="1"/>
</dbReference>
<dbReference type="InterPro" id="IPR045865">
    <property type="entry name" value="ACT-like_dom_sf"/>
</dbReference>
<dbReference type="GO" id="GO:0005886">
    <property type="term" value="C:plasma membrane"/>
    <property type="evidence" value="ECO:0007669"/>
    <property type="project" value="TreeGrafter"/>
</dbReference>
<dbReference type="Gene3D" id="3.10.20.30">
    <property type="match status" value="1"/>
</dbReference>
<dbReference type="NCBIfam" id="TIGR00691">
    <property type="entry name" value="spoT_relA"/>
    <property type="match status" value="1"/>
</dbReference>
<dbReference type="CDD" id="cd05399">
    <property type="entry name" value="NT_Rel-Spo_like"/>
    <property type="match status" value="1"/>
</dbReference>
<dbReference type="SMART" id="SM00954">
    <property type="entry name" value="RelA_SpoT"/>
    <property type="match status" value="1"/>
</dbReference>
<sequence length="732" mass="81359">MKSHTAEQVESRALPELVTAAEQALPHQVNALQRARAFAEPLIAGEVLDTGENTLAHADAVAAILKSMGGSEAMQAASYLVYASPHLNKPQEVIAKAFGESYAALAVETTKLVRIQQQARGAEHFLEDPRVQTENVRKMLLGFSRDLRVILLRLASRLQTLRYYAATKQPTPPAVAREALQVFAPLANRLGIWQLKWEMEDLAFRFLEPDTYKQVARWLDEKRVEREDYVDHMRRRLESELRAQGIHALVYGRPKHIYSIVKKMRGKSLGFDQVLDVRALRVIVPDVKDCYAALDWVHSRLTPVLEEFDDYIAKPKPNGYQSLHTIVRDPAGRPIEIQIRTQAMHEHAEHGVAAHWAYKEAGQKGYAGVSASSEYDSKIAVLRQLLAWERDLSGSEAGLFEDRIYVLTPQASIVELPKGSTPVDFAYTVHTSLGHRCRGARIDGVMVPLNTPLANGQTVEIVAAKEGGPSRDWLNPELGFLASNRGRTKVRAWFNEQQRHETVARGRELVERLLQREGKTALKLEDLAGRLGFKSAEDLFAVVGKDEFSLRTIETLLHPPEPAPSEDEVLLAKKSKPTAAKSNKGGVLVVGVDSLMTQLAKCCKPAPPDAISGFVTRGKGVSIHRRDCANFRELAGRDPERVIEVEWGRPKGGEPLVYPVDIAIVANDRQGLLRDISEVFAKEKMNVIGVQTQSVKGTAWMTFTVEVADSQRLGKVLSIVRDVGGVESARRR</sequence>
<dbReference type="SUPFAM" id="SSF81271">
    <property type="entry name" value="TGS-like"/>
    <property type="match status" value="1"/>
</dbReference>
<dbReference type="PROSITE" id="PS51880">
    <property type="entry name" value="TGS"/>
    <property type="match status" value="1"/>
</dbReference>
<evidence type="ECO:0000256" key="4">
    <source>
        <dbReference type="ARBA" id="ARBA00033308"/>
    </source>
</evidence>
<dbReference type="PANTHER" id="PTHR21262:SF31">
    <property type="entry name" value="GTP PYROPHOSPHOKINASE"/>
    <property type="match status" value="1"/>
</dbReference>
<dbReference type="InterPro" id="IPR043519">
    <property type="entry name" value="NT_sf"/>
</dbReference>
<evidence type="ECO:0000313" key="8">
    <source>
        <dbReference type="EMBL" id="MBL0393654.1"/>
    </source>
</evidence>
<organism evidence="8 9">
    <name type="scientific">Ramlibacter monticola</name>
    <dbReference type="NCBI Taxonomy" id="1926872"/>
    <lineage>
        <taxon>Bacteria</taxon>
        <taxon>Pseudomonadati</taxon>
        <taxon>Pseudomonadota</taxon>
        <taxon>Betaproteobacteria</taxon>
        <taxon>Burkholderiales</taxon>
        <taxon>Comamonadaceae</taxon>
        <taxon>Ramlibacter</taxon>
    </lineage>
</organism>
<proteinExistence type="inferred from homology"/>
<dbReference type="GO" id="GO:0008728">
    <property type="term" value="F:GTP diphosphokinase activity"/>
    <property type="evidence" value="ECO:0007669"/>
    <property type="project" value="TreeGrafter"/>
</dbReference>
<comment type="caution">
    <text evidence="8">The sequence shown here is derived from an EMBL/GenBank/DDBJ whole genome shotgun (WGS) entry which is preliminary data.</text>
</comment>
<name>A0A936Z2A8_9BURK</name>
<feature type="domain" description="TGS" evidence="7">
    <location>
        <begin position="402"/>
        <end position="463"/>
    </location>
</feature>
<dbReference type="Gene3D" id="3.30.70.260">
    <property type="match status" value="1"/>
</dbReference>
<dbReference type="Pfam" id="PF04607">
    <property type="entry name" value="RelA_SpoT"/>
    <property type="match status" value="1"/>
</dbReference>
<dbReference type="InterPro" id="IPR045600">
    <property type="entry name" value="RelA/SpoT_AH_RIS"/>
</dbReference>
<evidence type="ECO:0000256" key="3">
    <source>
        <dbReference type="ARBA" id="ARBA00032407"/>
    </source>
</evidence>
<feature type="domain" description="ACT" evidence="6">
    <location>
        <begin position="661"/>
        <end position="732"/>
    </location>
</feature>
<comment type="function">
    <text evidence="5">In eubacteria ppGpp (guanosine 3'-diphosphate 5'-diphosphate) is a mediator of the stringent response that coordinates a variety of cellular activities in response to changes in nutritional abundance.</text>
</comment>
<evidence type="ECO:0000259" key="7">
    <source>
        <dbReference type="PROSITE" id="PS51880"/>
    </source>
</evidence>
<dbReference type="InterPro" id="IPR004095">
    <property type="entry name" value="TGS"/>
</dbReference>
<dbReference type="FunFam" id="3.30.460.10:FF:000001">
    <property type="entry name" value="GTP pyrophosphokinase RelA"/>
    <property type="match status" value="1"/>
</dbReference>